<keyword evidence="2" id="KW-1185">Reference proteome</keyword>
<reference evidence="1" key="2">
    <citation type="submission" date="2025-09" db="UniProtKB">
        <authorList>
            <consortium name="EnsemblPlants"/>
        </authorList>
    </citation>
    <scope>IDENTIFICATION</scope>
</reference>
<reference evidence="1" key="1">
    <citation type="submission" date="2021-05" db="EMBL/GenBank/DDBJ databases">
        <authorList>
            <person name="Scholz U."/>
            <person name="Mascher M."/>
            <person name="Fiebig A."/>
        </authorList>
    </citation>
    <scope>NUCLEOTIDE SEQUENCE [LARGE SCALE GENOMIC DNA]</scope>
</reference>
<evidence type="ECO:0000313" key="2">
    <source>
        <dbReference type="Proteomes" id="UP001732700"/>
    </source>
</evidence>
<dbReference type="Proteomes" id="UP001732700">
    <property type="component" value="Chromosome 6D"/>
</dbReference>
<organism evidence="1 2">
    <name type="scientific">Avena sativa</name>
    <name type="common">Oat</name>
    <dbReference type="NCBI Taxonomy" id="4498"/>
    <lineage>
        <taxon>Eukaryota</taxon>
        <taxon>Viridiplantae</taxon>
        <taxon>Streptophyta</taxon>
        <taxon>Embryophyta</taxon>
        <taxon>Tracheophyta</taxon>
        <taxon>Spermatophyta</taxon>
        <taxon>Magnoliopsida</taxon>
        <taxon>Liliopsida</taxon>
        <taxon>Poales</taxon>
        <taxon>Poaceae</taxon>
        <taxon>BOP clade</taxon>
        <taxon>Pooideae</taxon>
        <taxon>Poodae</taxon>
        <taxon>Poeae</taxon>
        <taxon>Poeae Chloroplast Group 1 (Aveneae type)</taxon>
        <taxon>Aveninae</taxon>
        <taxon>Avena</taxon>
    </lineage>
</organism>
<proteinExistence type="predicted"/>
<name>A0ACD5ZHA9_AVESA</name>
<dbReference type="EnsemblPlants" id="AVESA.00010b.r2.6DG1155480.2">
    <property type="protein sequence ID" value="AVESA.00010b.r2.6DG1155480.2.CDS"/>
    <property type="gene ID" value="AVESA.00010b.r2.6DG1155480"/>
</dbReference>
<accession>A0ACD5ZHA9</accession>
<sequence>MKEKQAIRVTLLLSCLVLVTNGKGISYKRYGEDNTRVLPYRQVKKTIQMKGGDIYDCIDVNAQPSLSHPRLKNHKNQMQPSYFPGGLDMESQLPHYVSEVQPYIMDCPIGTIPILHNNRSGNVEHSIDGVNSMDIQTETDGLDKKSCLDHSCPGFVQVDHKSGLGARLQHVSVYGGRQFAMTLSIFKDEKSGNWWVAYGKNNTPFGYWPSALFSFLNYKGHFVFWGGFVQGPTVSSNAPQMGSGHFASEGYGKAAYIRNAQILNENNKYVTPEDNVKLDHGTSNSTLYTVDKFEADTPGMTIYYGGPGLV</sequence>
<evidence type="ECO:0000313" key="1">
    <source>
        <dbReference type="EnsemblPlants" id="AVESA.00010b.r2.6DG1155480.2.CDS"/>
    </source>
</evidence>
<protein>
    <submittedName>
        <fullName evidence="1">Uncharacterized protein</fullName>
    </submittedName>
</protein>